<feature type="domain" description="PAC" evidence="16">
    <location>
        <begin position="476"/>
        <end position="528"/>
    </location>
</feature>
<comment type="subcellular location">
    <subcellularLocation>
        <location evidence="2">Cell membrane</location>
        <topology evidence="2">Multi-pass membrane protein</topology>
    </subcellularLocation>
</comment>
<keyword evidence="19" id="KW-1185">Reference proteome</keyword>
<keyword evidence="11 13" id="KW-0472">Membrane</keyword>
<evidence type="ECO:0000256" key="7">
    <source>
        <dbReference type="ARBA" id="ARBA00022741"/>
    </source>
</evidence>
<keyword evidence="13" id="KW-0812">Transmembrane</keyword>
<dbReference type="InterPro" id="IPR004358">
    <property type="entry name" value="Sig_transdc_His_kin-like_C"/>
</dbReference>
<dbReference type="Pfam" id="PF02518">
    <property type="entry name" value="HATPase_c"/>
    <property type="match status" value="1"/>
</dbReference>
<accession>A0A7W5FR05</accession>
<proteinExistence type="predicted"/>
<dbReference type="EC" id="2.7.13.3" evidence="3"/>
<dbReference type="InterPro" id="IPR036890">
    <property type="entry name" value="HATPase_C_sf"/>
</dbReference>
<evidence type="ECO:0000259" key="16">
    <source>
        <dbReference type="PROSITE" id="PS50113"/>
    </source>
</evidence>
<dbReference type="SUPFAM" id="SSF47384">
    <property type="entry name" value="Homodimeric domain of signal transducing histidine kinase"/>
    <property type="match status" value="1"/>
</dbReference>
<evidence type="ECO:0000259" key="14">
    <source>
        <dbReference type="PROSITE" id="PS50109"/>
    </source>
</evidence>
<evidence type="ECO:0000259" key="17">
    <source>
        <dbReference type="PROSITE" id="PS50885"/>
    </source>
</evidence>
<dbReference type="CDD" id="cd00082">
    <property type="entry name" value="HisKA"/>
    <property type="match status" value="1"/>
</dbReference>
<dbReference type="Pfam" id="PF00512">
    <property type="entry name" value="HisKA"/>
    <property type="match status" value="1"/>
</dbReference>
<keyword evidence="9" id="KW-0067">ATP-binding</keyword>
<organism evidence="18 19">
    <name type="scientific">Paenibacillus phyllosphaerae</name>
    <dbReference type="NCBI Taxonomy" id="274593"/>
    <lineage>
        <taxon>Bacteria</taxon>
        <taxon>Bacillati</taxon>
        <taxon>Bacillota</taxon>
        <taxon>Bacilli</taxon>
        <taxon>Bacillales</taxon>
        <taxon>Paenibacillaceae</taxon>
        <taxon>Paenibacillus</taxon>
    </lineage>
</organism>
<dbReference type="PROSITE" id="PS50885">
    <property type="entry name" value="HAMP"/>
    <property type="match status" value="1"/>
</dbReference>
<keyword evidence="4" id="KW-1003">Cell membrane</keyword>
<feature type="domain" description="Histidine kinase" evidence="14">
    <location>
        <begin position="541"/>
        <end position="746"/>
    </location>
</feature>
<dbReference type="SUPFAM" id="SSF158472">
    <property type="entry name" value="HAMP domain-like"/>
    <property type="match status" value="1"/>
</dbReference>
<feature type="region of interest" description="Disordered" evidence="12">
    <location>
        <begin position="748"/>
        <end position="768"/>
    </location>
</feature>
<dbReference type="InterPro" id="IPR003661">
    <property type="entry name" value="HisK_dim/P_dom"/>
</dbReference>
<evidence type="ECO:0000259" key="15">
    <source>
        <dbReference type="PROSITE" id="PS50112"/>
    </source>
</evidence>
<dbReference type="SMART" id="SM00388">
    <property type="entry name" value="HisKA"/>
    <property type="match status" value="1"/>
</dbReference>
<dbReference type="InterPro" id="IPR003594">
    <property type="entry name" value="HATPase_dom"/>
</dbReference>
<dbReference type="AlphaFoldDB" id="A0A7W5FR05"/>
<evidence type="ECO:0000256" key="2">
    <source>
        <dbReference type="ARBA" id="ARBA00004651"/>
    </source>
</evidence>
<dbReference type="InterPro" id="IPR036097">
    <property type="entry name" value="HisK_dim/P_sf"/>
</dbReference>
<dbReference type="SMART" id="SM00091">
    <property type="entry name" value="PAS"/>
    <property type="match status" value="1"/>
</dbReference>
<dbReference type="GO" id="GO:0000155">
    <property type="term" value="F:phosphorelay sensor kinase activity"/>
    <property type="evidence" value="ECO:0007669"/>
    <property type="project" value="InterPro"/>
</dbReference>
<dbReference type="PROSITE" id="PS50112">
    <property type="entry name" value="PAS"/>
    <property type="match status" value="1"/>
</dbReference>
<dbReference type="SMART" id="SM00304">
    <property type="entry name" value="HAMP"/>
    <property type="match status" value="1"/>
</dbReference>
<evidence type="ECO:0000256" key="8">
    <source>
        <dbReference type="ARBA" id="ARBA00022777"/>
    </source>
</evidence>
<dbReference type="Proteomes" id="UP000570361">
    <property type="component" value="Unassembled WGS sequence"/>
</dbReference>
<dbReference type="NCBIfam" id="TIGR00229">
    <property type="entry name" value="sensory_box"/>
    <property type="match status" value="1"/>
</dbReference>
<feature type="transmembrane region" description="Helical" evidence="13">
    <location>
        <begin position="7"/>
        <end position="25"/>
    </location>
</feature>
<keyword evidence="13" id="KW-1133">Transmembrane helix</keyword>
<dbReference type="Pfam" id="PF00672">
    <property type="entry name" value="HAMP"/>
    <property type="match status" value="1"/>
</dbReference>
<evidence type="ECO:0000256" key="11">
    <source>
        <dbReference type="ARBA" id="ARBA00023136"/>
    </source>
</evidence>
<dbReference type="RefSeq" id="WP_343060725.1">
    <property type="nucleotide sequence ID" value="NZ_JACHXK010000022.1"/>
</dbReference>
<evidence type="ECO:0000256" key="6">
    <source>
        <dbReference type="ARBA" id="ARBA00022679"/>
    </source>
</evidence>
<comment type="caution">
    <text evidence="18">The sequence shown here is derived from an EMBL/GenBank/DDBJ whole genome shotgun (WGS) entry which is preliminary data.</text>
</comment>
<dbReference type="GO" id="GO:0005524">
    <property type="term" value="F:ATP binding"/>
    <property type="evidence" value="ECO:0007669"/>
    <property type="project" value="UniProtKB-KW"/>
</dbReference>
<evidence type="ECO:0000313" key="19">
    <source>
        <dbReference type="Proteomes" id="UP000570361"/>
    </source>
</evidence>
<evidence type="ECO:0000256" key="10">
    <source>
        <dbReference type="ARBA" id="ARBA00023012"/>
    </source>
</evidence>
<evidence type="ECO:0000256" key="5">
    <source>
        <dbReference type="ARBA" id="ARBA00022553"/>
    </source>
</evidence>
<dbReference type="Gene3D" id="3.30.450.20">
    <property type="entry name" value="PAS domain"/>
    <property type="match status" value="1"/>
</dbReference>
<dbReference type="CDD" id="cd06225">
    <property type="entry name" value="HAMP"/>
    <property type="match status" value="1"/>
</dbReference>
<dbReference type="Pfam" id="PF08448">
    <property type="entry name" value="PAS_4"/>
    <property type="match status" value="1"/>
</dbReference>
<dbReference type="GO" id="GO:0005886">
    <property type="term" value="C:plasma membrane"/>
    <property type="evidence" value="ECO:0007669"/>
    <property type="project" value="UniProtKB-SubCell"/>
</dbReference>
<dbReference type="SUPFAM" id="SSF55874">
    <property type="entry name" value="ATPase domain of HSP90 chaperone/DNA topoisomerase II/histidine kinase"/>
    <property type="match status" value="1"/>
</dbReference>
<dbReference type="SUPFAM" id="SSF55785">
    <property type="entry name" value="PYP-like sensor domain (PAS domain)"/>
    <property type="match status" value="1"/>
</dbReference>
<dbReference type="Gene3D" id="6.10.340.10">
    <property type="match status" value="1"/>
</dbReference>
<evidence type="ECO:0000313" key="18">
    <source>
        <dbReference type="EMBL" id="MBB3113787.1"/>
    </source>
</evidence>
<dbReference type="SMART" id="SM00387">
    <property type="entry name" value="HATPase_c"/>
    <property type="match status" value="1"/>
</dbReference>
<dbReference type="Gene3D" id="1.10.287.130">
    <property type="match status" value="1"/>
</dbReference>
<keyword evidence="8 18" id="KW-0418">Kinase</keyword>
<evidence type="ECO:0000256" key="12">
    <source>
        <dbReference type="SAM" id="MobiDB-lite"/>
    </source>
</evidence>
<evidence type="ECO:0000256" key="9">
    <source>
        <dbReference type="ARBA" id="ARBA00022840"/>
    </source>
</evidence>
<evidence type="ECO:0000256" key="4">
    <source>
        <dbReference type="ARBA" id="ARBA00022475"/>
    </source>
</evidence>
<dbReference type="EMBL" id="JACHXK010000022">
    <property type="protein sequence ID" value="MBB3113787.1"/>
    <property type="molecule type" value="Genomic_DNA"/>
</dbReference>
<comment type="catalytic activity">
    <reaction evidence="1">
        <text>ATP + protein L-histidine = ADP + protein N-phospho-L-histidine.</text>
        <dbReference type="EC" id="2.7.13.3"/>
    </reaction>
</comment>
<keyword evidence="10" id="KW-0902">Two-component regulatory system</keyword>
<feature type="domain" description="PAS" evidence="15">
    <location>
        <begin position="404"/>
        <end position="473"/>
    </location>
</feature>
<dbReference type="InterPro" id="IPR005467">
    <property type="entry name" value="His_kinase_dom"/>
</dbReference>
<reference evidence="18 19" key="1">
    <citation type="submission" date="2020-08" db="EMBL/GenBank/DDBJ databases">
        <title>Genomic Encyclopedia of Type Strains, Phase III (KMG-III): the genomes of soil and plant-associated and newly described type strains.</title>
        <authorList>
            <person name="Whitman W."/>
        </authorList>
    </citation>
    <scope>NUCLEOTIDE SEQUENCE [LARGE SCALE GENOMIC DNA]</scope>
    <source>
        <strain evidence="18 19">CECT 5862</strain>
    </source>
</reference>
<dbReference type="InterPro" id="IPR035965">
    <property type="entry name" value="PAS-like_dom_sf"/>
</dbReference>
<keyword evidence="6 18" id="KW-0808">Transferase</keyword>
<dbReference type="PANTHER" id="PTHR43065">
    <property type="entry name" value="SENSOR HISTIDINE KINASE"/>
    <property type="match status" value="1"/>
</dbReference>
<dbReference type="PRINTS" id="PR00344">
    <property type="entry name" value="BCTRLSENSOR"/>
</dbReference>
<evidence type="ECO:0000256" key="1">
    <source>
        <dbReference type="ARBA" id="ARBA00000085"/>
    </source>
</evidence>
<sequence>MSVKMKLTFIISLIVSILLVFNVILNEYSLRVNLQEDNESQMGQLANQAISALALYETGGRIMDMSLEEKMKAASAAAAVRLNKPADQITGQELELIAKQYGITDMAIIVRDDKGEYSVAQSSSHESKALTTPAWGKWQQAISEKGNGTGGQPSFWSNPIAAVSEGSQLAEKWSYYDTGRQDYWIGAHVVDPLALQYKTLLGPDSLLAAIINNHTLLLDMAVFELKEEVSSADAGSLAAGKAKQKAERIYGTFQHQSAADTQAMVSAAGGDAVLVDGDWDGKQVRKGFFRVQEIQDVYVVALAYDIDPMLGQIKQQRNTQLFFALLLLSVIILGSYMIADWLMRPISDVLRKVDEVANGRFGEPLEVTRKDEIGQLAQHINEMSINLSVYTSKLTQSFEQNRSMKEYLESFINHTTDAIHVMDLDGRLTQVNRAFEQMFGYAEDEAVGRELPLVPPHLLTEEQEALDWLISGRLLNTRETVRVTKSGEWIDVSVTTSPIRDQHGKLRALANITRDVTSRNKMEELLRRSEKLTTVGQLAAGVAHEIRNPLTTLRGFLQLHQEKGQLNPRHIDIMLSELDRINLIVGEFLILAKPQATRFEVKDVRFILGDVISLLDSQAHLCDIMFKMDYTSEVCQISCEENQLKQVFINILKNAMEAMPEGGEIEVQVKHAGPDKVSIAIIDQGTGIPSEMIPKLGDPFFTGKETGTGLGLMVSQRIIHSHHGMLDIQSEVDVGTVVTITLPLREERGIESPQEQAPQATIEERMRT</sequence>
<feature type="domain" description="HAMP" evidence="17">
    <location>
        <begin position="340"/>
        <end position="392"/>
    </location>
</feature>
<dbReference type="PANTHER" id="PTHR43065:SF34">
    <property type="entry name" value="SPORULATION KINASE A"/>
    <property type="match status" value="1"/>
</dbReference>
<dbReference type="PROSITE" id="PS50113">
    <property type="entry name" value="PAC"/>
    <property type="match status" value="1"/>
</dbReference>
<feature type="transmembrane region" description="Helical" evidence="13">
    <location>
        <begin position="321"/>
        <end position="342"/>
    </location>
</feature>
<dbReference type="InterPro" id="IPR003660">
    <property type="entry name" value="HAMP_dom"/>
</dbReference>
<dbReference type="InterPro" id="IPR000700">
    <property type="entry name" value="PAS-assoc_C"/>
</dbReference>
<dbReference type="Gene3D" id="3.30.565.10">
    <property type="entry name" value="Histidine kinase-like ATPase, C-terminal domain"/>
    <property type="match status" value="1"/>
</dbReference>
<name>A0A7W5FR05_9BACL</name>
<dbReference type="InterPro" id="IPR000014">
    <property type="entry name" value="PAS"/>
</dbReference>
<dbReference type="InterPro" id="IPR013656">
    <property type="entry name" value="PAS_4"/>
</dbReference>
<protein>
    <recommendedName>
        <fullName evidence="3">histidine kinase</fullName>
        <ecNumber evidence="3">2.7.13.3</ecNumber>
    </recommendedName>
</protein>
<dbReference type="CDD" id="cd00130">
    <property type="entry name" value="PAS"/>
    <property type="match status" value="1"/>
</dbReference>
<dbReference type="PROSITE" id="PS50109">
    <property type="entry name" value="HIS_KIN"/>
    <property type="match status" value="1"/>
</dbReference>
<gene>
    <name evidence="18" type="ORF">FHS18_005900</name>
</gene>
<keyword evidence="7" id="KW-0547">Nucleotide-binding</keyword>
<keyword evidence="5" id="KW-0597">Phosphoprotein</keyword>
<evidence type="ECO:0000256" key="3">
    <source>
        <dbReference type="ARBA" id="ARBA00012438"/>
    </source>
</evidence>
<evidence type="ECO:0000256" key="13">
    <source>
        <dbReference type="SAM" id="Phobius"/>
    </source>
</evidence>